<dbReference type="InterPro" id="IPR000073">
    <property type="entry name" value="AB_hydrolase_1"/>
</dbReference>
<accession>A0A679GS57</accession>
<feature type="domain" description="AB hydrolase-1" evidence="2">
    <location>
        <begin position="58"/>
        <end position="166"/>
    </location>
</feature>
<evidence type="ECO:0000313" key="4">
    <source>
        <dbReference type="Proteomes" id="UP000501237"/>
    </source>
</evidence>
<organism evidence="3 4">
    <name type="scientific">Metapseudomonas otitidis</name>
    <dbReference type="NCBI Taxonomy" id="319939"/>
    <lineage>
        <taxon>Bacteria</taxon>
        <taxon>Pseudomonadati</taxon>
        <taxon>Pseudomonadota</taxon>
        <taxon>Gammaproteobacteria</taxon>
        <taxon>Pseudomonadales</taxon>
        <taxon>Pseudomonadaceae</taxon>
        <taxon>Metapseudomonas</taxon>
    </lineage>
</organism>
<dbReference type="InterPro" id="IPR029058">
    <property type="entry name" value="AB_hydrolase_fold"/>
</dbReference>
<dbReference type="InterPro" id="IPR050471">
    <property type="entry name" value="AB_hydrolase"/>
</dbReference>
<dbReference type="Gene3D" id="3.40.50.1820">
    <property type="entry name" value="alpha/beta hydrolase"/>
    <property type="match status" value="1"/>
</dbReference>
<gene>
    <name evidence="3" type="ORF">PtoMrB4_28810</name>
</gene>
<feature type="chain" id="PRO_5025593707" description="AB hydrolase-1 domain-containing protein" evidence="1">
    <location>
        <begin position="21"/>
        <end position="350"/>
    </location>
</feature>
<dbReference type="PANTHER" id="PTHR43433">
    <property type="entry name" value="HYDROLASE, ALPHA/BETA FOLD FAMILY PROTEIN"/>
    <property type="match status" value="1"/>
</dbReference>
<dbReference type="GeneID" id="57398097"/>
<evidence type="ECO:0000313" key="3">
    <source>
        <dbReference type="EMBL" id="BCA28904.1"/>
    </source>
</evidence>
<dbReference type="KEGG" id="poj:PtoMrB4_28810"/>
<proteinExistence type="predicted"/>
<feature type="signal peptide" evidence="1">
    <location>
        <begin position="1"/>
        <end position="20"/>
    </location>
</feature>
<reference evidence="3 4" key="1">
    <citation type="journal article" date="2020" name="Microbiol. Resour. Announc.">
        <title>Complete genome sequence of Pseudomonas otitidis strain MrB4, isolated from Lake Biwa in Japan.</title>
        <authorList>
            <person name="Miyazaki K."/>
            <person name="Hase E."/>
            <person name="Maruya T."/>
        </authorList>
    </citation>
    <scope>NUCLEOTIDE SEQUENCE [LARGE SCALE GENOMIC DNA]</scope>
    <source>
        <strain evidence="3 4">MrB4</strain>
    </source>
</reference>
<dbReference type="Pfam" id="PF00561">
    <property type="entry name" value="Abhydrolase_1"/>
    <property type="match status" value="1"/>
</dbReference>
<dbReference type="AlphaFoldDB" id="A0A679GS57"/>
<dbReference type="PANTHER" id="PTHR43433:SF10">
    <property type="entry name" value="AB HYDROLASE-1 DOMAIN-CONTAINING PROTEIN"/>
    <property type="match status" value="1"/>
</dbReference>
<dbReference type="SUPFAM" id="SSF53474">
    <property type="entry name" value="alpha/beta-Hydrolases"/>
    <property type="match status" value="1"/>
</dbReference>
<dbReference type="RefSeq" id="WP_172433701.1">
    <property type="nucleotide sequence ID" value="NZ_AP022642.1"/>
</dbReference>
<evidence type="ECO:0000259" key="2">
    <source>
        <dbReference type="Pfam" id="PF00561"/>
    </source>
</evidence>
<keyword evidence="1" id="KW-0732">Signal</keyword>
<name>A0A679GS57_9GAMM</name>
<protein>
    <recommendedName>
        <fullName evidence="2">AB hydrolase-1 domain-containing protein</fullName>
    </recommendedName>
</protein>
<dbReference type="Proteomes" id="UP000501237">
    <property type="component" value="Chromosome"/>
</dbReference>
<sequence length="350" mass="37787">MKGCFGWLLALALSLGTALADVKVQNDFDYMGPAMQRWVDGNGKTLHYLDEGPRNGIPVVLVSGHGTSGRALALTDFLRSLRQSLGLRFIALERNGFGETAFDPSGDYASYAAEVEALLAHLGVQRFSLVAISGGGPYSAAIASRLPTRLRSVHLAAAISQNAGVAAPSPSCALSDQQIIDNYLAARYDVPSVWWDLGPNTAVNRVPGFLDEAADEGARFFYGKGSTGFDLQPLVHELKLYCSQPVADVSAVAAPVFIYHGEADTTVVPAHAAFWRSHYANVVATRLYPGEGHDVQYRHWGQILADLAYGGRRTLLCWRGQSRLVETREAGPLLKRGATLDICAWQRTGP</sequence>
<evidence type="ECO:0000256" key="1">
    <source>
        <dbReference type="SAM" id="SignalP"/>
    </source>
</evidence>
<dbReference type="EMBL" id="AP022642">
    <property type="protein sequence ID" value="BCA28904.1"/>
    <property type="molecule type" value="Genomic_DNA"/>
</dbReference>